<organism evidence="1 2">
    <name type="scientific">Vanilla planifolia</name>
    <name type="common">Vanilla</name>
    <dbReference type="NCBI Taxonomy" id="51239"/>
    <lineage>
        <taxon>Eukaryota</taxon>
        <taxon>Viridiplantae</taxon>
        <taxon>Streptophyta</taxon>
        <taxon>Embryophyta</taxon>
        <taxon>Tracheophyta</taxon>
        <taxon>Spermatophyta</taxon>
        <taxon>Magnoliopsida</taxon>
        <taxon>Liliopsida</taxon>
        <taxon>Asparagales</taxon>
        <taxon>Orchidaceae</taxon>
        <taxon>Vanilloideae</taxon>
        <taxon>Vanilleae</taxon>
        <taxon>Vanilla</taxon>
    </lineage>
</organism>
<dbReference type="Gene3D" id="3.40.50.150">
    <property type="entry name" value="Vaccinia Virus protein VP39"/>
    <property type="match status" value="1"/>
</dbReference>
<sequence>MCHAFGRISMPIACMSAACLTSAITIATIQRYSQLKLFFPRVTFAKPKSSRNSSIEAFAVCEDYSPPEGFNPKDLYHLLEKVGSPSELGI</sequence>
<name>A0A835REZ3_VANPL</name>
<gene>
    <name evidence="1" type="ORF">HPP92_006752</name>
</gene>
<dbReference type="Proteomes" id="UP000639772">
    <property type="component" value="Chromosome 3"/>
</dbReference>
<dbReference type="EMBL" id="JADCNM010000003">
    <property type="protein sequence ID" value="KAG0489889.1"/>
    <property type="molecule type" value="Genomic_DNA"/>
</dbReference>
<evidence type="ECO:0000313" key="2">
    <source>
        <dbReference type="Proteomes" id="UP000639772"/>
    </source>
</evidence>
<comment type="caution">
    <text evidence="1">The sequence shown here is derived from an EMBL/GenBank/DDBJ whole genome shotgun (WGS) entry which is preliminary data.</text>
</comment>
<dbReference type="OrthoDB" id="1918423at2759"/>
<dbReference type="PROSITE" id="PS51257">
    <property type="entry name" value="PROKAR_LIPOPROTEIN"/>
    <property type="match status" value="1"/>
</dbReference>
<reference evidence="1 2" key="1">
    <citation type="journal article" date="2020" name="Nat. Food">
        <title>A phased Vanilla planifolia genome enables genetic improvement of flavour and production.</title>
        <authorList>
            <person name="Hasing T."/>
            <person name="Tang H."/>
            <person name="Brym M."/>
            <person name="Khazi F."/>
            <person name="Huang T."/>
            <person name="Chambers A.H."/>
        </authorList>
    </citation>
    <scope>NUCLEOTIDE SEQUENCE [LARGE SCALE GENOMIC DNA]</scope>
    <source>
        <tissue evidence="1">Leaf</tissue>
    </source>
</reference>
<proteinExistence type="predicted"/>
<dbReference type="InterPro" id="IPR029063">
    <property type="entry name" value="SAM-dependent_MTases_sf"/>
</dbReference>
<protein>
    <submittedName>
        <fullName evidence="1">Uncharacterized protein</fullName>
    </submittedName>
</protein>
<dbReference type="AlphaFoldDB" id="A0A835REZ3"/>
<accession>A0A835REZ3</accession>
<evidence type="ECO:0000313" key="1">
    <source>
        <dbReference type="EMBL" id="KAG0489889.1"/>
    </source>
</evidence>